<feature type="compositionally biased region" description="Low complexity" evidence="1">
    <location>
        <begin position="50"/>
        <end position="71"/>
    </location>
</feature>
<organism evidence="2 3">
    <name type="scientific">Pleurodeles waltl</name>
    <name type="common">Iberian ribbed newt</name>
    <dbReference type="NCBI Taxonomy" id="8319"/>
    <lineage>
        <taxon>Eukaryota</taxon>
        <taxon>Metazoa</taxon>
        <taxon>Chordata</taxon>
        <taxon>Craniata</taxon>
        <taxon>Vertebrata</taxon>
        <taxon>Euteleostomi</taxon>
        <taxon>Amphibia</taxon>
        <taxon>Batrachia</taxon>
        <taxon>Caudata</taxon>
        <taxon>Salamandroidea</taxon>
        <taxon>Salamandridae</taxon>
        <taxon>Pleurodelinae</taxon>
        <taxon>Pleurodeles</taxon>
    </lineage>
</organism>
<accession>A0AAV7ULD6</accession>
<comment type="caution">
    <text evidence="2">The sequence shown here is derived from an EMBL/GenBank/DDBJ whole genome shotgun (WGS) entry which is preliminary data.</text>
</comment>
<evidence type="ECO:0000313" key="3">
    <source>
        <dbReference type="Proteomes" id="UP001066276"/>
    </source>
</evidence>
<dbReference type="Proteomes" id="UP001066276">
    <property type="component" value="Chromosome 3_1"/>
</dbReference>
<gene>
    <name evidence="2" type="ORF">NDU88_006570</name>
</gene>
<feature type="region of interest" description="Disordered" evidence="1">
    <location>
        <begin position="19"/>
        <end position="71"/>
    </location>
</feature>
<dbReference type="AlphaFoldDB" id="A0AAV7ULD6"/>
<protein>
    <submittedName>
        <fullName evidence="2">Uncharacterized protein</fullName>
    </submittedName>
</protein>
<dbReference type="EMBL" id="JANPWB010000005">
    <property type="protein sequence ID" value="KAJ1189828.1"/>
    <property type="molecule type" value="Genomic_DNA"/>
</dbReference>
<keyword evidence="3" id="KW-1185">Reference proteome</keyword>
<reference evidence="2" key="1">
    <citation type="journal article" date="2022" name="bioRxiv">
        <title>Sequencing and chromosome-scale assembly of the giantPleurodeles waltlgenome.</title>
        <authorList>
            <person name="Brown T."/>
            <person name="Elewa A."/>
            <person name="Iarovenko S."/>
            <person name="Subramanian E."/>
            <person name="Araus A.J."/>
            <person name="Petzold A."/>
            <person name="Susuki M."/>
            <person name="Suzuki K.-i.T."/>
            <person name="Hayashi T."/>
            <person name="Toyoda A."/>
            <person name="Oliveira C."/>
            <person name="Osipova E."/>
            <person name="Leigh N.D."/>
            <person name="Simon A."/>
            <person name="Yun M.H."/>
        </authorList>
    </citation>
    <scope>NUCLEOTIDE SEQUENCE</scope>
    <source>
        <strain evidence="2">20211129_DDA</strain>
        <tissue evidence="2">Liver</tissue>
    </source>
</reference>
<sequence>MVGLTTGWPNIAHNSHHHHIHQFYPSGPSNGGTVDPASAARPGPSNFRAAGQSSGQTTTPTPCTSASTQTAAAPPIDPAAFLALNRKMDRFITKVDKLSQDVAYIKKRVRSIRRTLRRANL</sequence>
<evidence type="ECO:0000256" key="1">
    <source>
        <dbReference type="SAM" id="MobiDB-lite"/>
    </source>
</evidence>
<evidence type="ECO:0000313" key="2">
    <source>
        <dbReference type="EMBL" id="KAJ1189828.1"/>
    </source>
</evidence>
<proteinExistence type="predicted"/>
<name>A0AAV7ULD6_PLEWA</name>